<sequence length="365" mass="39948">MKIWTLAIWLCSLFRRKLVVSSYGLDGVGGRRSFVEFIATTSISTSTIAFSPRIANANGDDDATKRDQSGLISSLLDGNSVSWSDSGSKFKENRYRTSTLSASNNAGPASTMPTLYPEWLEGYWSAAYKFKSATIPQGRSILSLRAPGAGLGTCLELPNVGYNPASFPIHFIKNEDFGEYFNVYDDLAFNVPRRFEAFWPESKVLSVNVGKGDHSSTVTPKCFVTGDGCTQEENPLLHSPSSRYAIDFDGPTRKSGRLTQTSDVTVVDSISGTSASGAFSVSSNMSQYNVNQELQTFYKVITSYEPVGNSGDLVLGKVRVAAFLPFYIKEIDAGSISSYDENAAVALYDYKIRLKRIDDMEAVTF</sequence>
<evidence type="ECO:0000313" key="3">
    <source>
        <dbReference type="Proteomes" id="UP000095751"/>
    </source>
</evidence>
<protein>
    <submittedName>
        <fullName evidence="2">Uncharacterized protein</fullName>
    </submittedName>
</protein>
<proteinExistence type="predicted"/>
<dbReference type="EMBL" id="KV784354">
    <property type="protein sequence ID" value="OEU21414.1"/>
    <property type="molecule type" value="Genomic_DNA"/>
</dbReference>
<organism evidence="2 3">
    <name type="scientific">Fragilariopsis cylindrus CCMP1102</name>
    <dbReference type="NCBI Taxonomy" id="635003"/>
    <lineage>
        <taxon>Eukaryota</taxon>
        <taxon>Sar</taxon>
        <taxon>Stramenopiles</taxon>
        <taxon>Ochrophyta</taxon>
        <taxon>Bacillariophyta</taxon>
        <taxon>Bacillariophyceae</taxon>
        <taxon>Bacillariophycidae</taxon>
        <taxon>Bacillariales</taxon>
        <taxon>Bacillariaceae</taxon>
        <taxon>Fragilariopsis</taxon>
    </lineage>
</organism>
<accession>A0A1E7FTG8</accession>
<name>A0A1E7FTG8_9STRA</name>
<dbReference type="AlphaFoldDB" id="A0A1E7FTG8"/>
<dbReference type="InParanoid" id="A0A1E7FTG8"/>
<dbReference type="Proteomes" id="UP000095751">
    <property type="component" value="Unassembled WGS sequence"/>
</dbReference>
<dbReference type="KEGG" id="fcy:FRACYDRAFT_235037"/>
<evidence type="ECO:0000256" key="1">
    <source>
        <dbReference type="SAM" id="SignalP"/>
    </source>
</evidence>
<keyword evidence="3" id="KW-1185">Reference proteome</keyword>
<feature type="chain" id="PRO_5009193510" evidence="1">
    <location>
        <begin position="22"/>
        <end position="365"/>
    </location>
</feature>
<dbReference type="OrthoDB" id="42120at2759"/>
<gene>
    <name evidence="2" type="ORF">FRACYDRAFT_235037</name>
</gene>
<keyword evidence="1" id="KW-0732">Signal</keyword>
<reference evidence="2 3" key="1">
    <citation type="submission" date="2016-09" db="EMBL/GenBank/DDBJ databases">
        <title>Extensive genetic diversity and differential bi-allelic expression allows diatom success in the polar Southern Ocean.</title>
        <authorList>
            <consortium name="DOE Joint Genome Institute"/>
            <person name="Mock T."/>
            <person name="Otillar R.P."/>
            <person name="Strauss J."/>
            <person name="Dupont C."/>
            <person name="Frickenhaus S."/>
            <person name="Maumus F."/>
            <person name="Mcmullan M."/>
            <person name="Sanges R."/>
            <person name="Schmutz J."/>
            <person name="Toseland A."/>
            <person name="Valas R."/>
            <person name="Veluchamy A."/>
            <person name="Ward B.J."/>
            <person name="Allen A."/>
            <person name="Barry K."/>
            <person name="Falciatore A."/>
            <person name="Ferrante M."/>
            <person name="Fortunato A.E."/>
            <person name="Gloeckner G."/>
            <person name="Gruber A."/>
            <person name="Hipkin R."/>
            <person name="Janech M."/>
            <person name="Kroth P."/>
            <person name="Leese F."/>
            <person name="Lindquist E."/>
            <person name="Lyon B.R."/>
            <person name="Martin J."/>
            <person name="Mayer C."/>
            <person name="Parker M."/>
            <person name="Quesneville H."/>
            <person name="Raymond J."/>
            <person name="Uhlig C."/>
            <person name="Valentin K.U."/>
            <person name="Worden A.Z."/>
            <person name="Armbrust E.V."/>
            <person name="Bowler C."/>
            <person name="Green B."/>
            <person name="Moulton V."/>
            <person name="Van Oosterhout C."/>
            <person name="Grigoriev I."/>
        </authorList>
    </citation>
    <scope>NUCLEOTIDE SEQUENCE [LARGE SCALE GENOMIC DNA]</scope>
    <source>
        <strain evidence="2 3">CCMP1102</strain>
    </source>
</reference>
<feature type="signal peptide" evidence="1">
    <location>
        <begin position="1"/>
        <end position="21"/>
    </location>
</feature>
<evidence type="ECO:0000313" key="2">
    <source>
        <dbReference type="EMBL" id="OEU21414.1"/>
    </source>
</evidence>